<comment type="caution">
    <text evidence="1">The sequence shown here is derived from an EMBL/GenBank/DDBJ whole genome shotgun (WGS) entry which is preliminary data.</text>
</comment>
<name>A0A8J8C2G9_9EURY</name>
<accession>A0A8J8C2G9</accession>
<dbReference type="RefSeq" id="WP_162316614.1">
    <property type="nucleotide sequence ID" value="NZ_JAHQXF010000001.1"/>
</dbReference>
<dbReference type="EMBL" id="JAHQXF010000001">
    <property type="protein sequence ID" value="MBV0923486.1"/>
    <property type="molecule type" value="Genomic_DNA"/>
</dbReference>
<proteinExistence type="predicted"/>
<organism evidence="1 2">
    <name type="scientific">Haloarcula limicola</name>
    <dbReference type="NCBI Taxonomy" id="1429915"/>
    <lineage>
        <taxon>Archaea</taxon>
        <taxon>Methanobacteriati</taxon>
        <taxon>Methanobacteriota</taxon>
        <taxon>Stenosarchaea group</taxon>
        <taxon>Halobacteria</taxon>
        <taxon>Halobacteriales</taxon>
        <taxon>Haloarculaceae</taxon>
        <taxon>Haloarcula</taxon>
    </lineage>
</organism>
<evidence type="ECO:0000313" key="2">
    <source>
        <dbReference type="Proteomes" id="UP000766550"/>
    </source>
</evidence>
<reference evidence="1 2" key="1">
    <citation type="submission" date="2021-06" db="EMBL/GenBank/DDBJ databases">
        <title>New haloarchaea isolates fom saline soil.</title>
        <authorList>
            <person name="Duran-Viseras A."/>
            <person name="Sanchez-Porro C.S."/>
            <person name="Ventosa A."/>
        </authorList>
    </citation>
    <scope>NUCLEOTIDE SEQUENCE [LARGE SCALE GENOMIC DNA]</scope>
    <source>
        <strain evidence="1 2">JCM 183640</strain>
    </source>
</reference>
<sequence>MARRSRIVRLALLLPLLALTAVVAEVVSYLSLKRYGEGIDGMPTVAWEEFPEIDRELLGKFSSFDPELGWCPKAGVKKQKDTGDHLPGEEVEHVVTYSMDEYGSRTCVNDRDPDNDPTISTYGDSYCFCREVDDDETFQNYLARRLDTHVANYGAGNYGLDQALLRLKRQYDEDPTDYVVMTVTASSIGRILSVWKHYQEFGNVLAVKPRYELDNDGELELVESPIDKKEDLLDIESHASFLREHDYHYEHWFKPHNPSFPYSEDFLGEPENVRYAIYATLQQLERRYERSIPGIDTAERLRETEVRMEQPRAAYHDRLFDEHDELFRALVGEFVSFAEEKEFTPVFAMVQQHRYTQYEKEHGAVYGDLLDRLDEEFDALQTIDVAQHLSTDDTESLYVQRGEGGHYSPETNERIAELLDEELFGTEQESPQPAD</sequence>
<protein>
    <recommendedName>
        <fullName evidence="3">SGNH/GDSL hydrolase family protein</fullName>
    </recommendedName>
</protein>
<gene>
    <name evidence="1" type="ORF">KTS45_04665</name>
</gene>
<evidence type="ECO:0000313" key="1">
    <source>
        <dbReference type="EMBL" id="MBV0923486.1"/>
    </source>
</evidence>
<evidence type="ECO:0008006" key="3">
    <source>
        <dbReference type="Google" id="ProtNLM"/>
    </source>
</evidence>
<keyword evidence="2" id="KW-1185">Reference proteome</keyword>
<dbReference type="AlphaFoldDB" id="A0A8J8C2G9"/>
<dbReference type="SUPFAM" id="SSF52266">
    <property type="entry name" value="SGNH hydrolase"/>
    <property type="match status" value="1"/>
</dbReference>
<dbReference type="Proteomes" id="UP000766550">
    <property type="component" value="Unassembled WGS sequence"/>
</dbReference>
<dbReference type="OrthoDB" id="155954at2157"/>